<protein>
    <submittedName>
        <fullName evidence="2">FHAD1 protein</fullName>
    </submittedName>
</protein>
<feature type="non-terminal residue" evidence="2">
    <location>
        <position position="1"/>
    </location>
</feature>
<dbReference type="AlphaFoldDB" id="A0A7K6G455"/>
<comment type="caution">
    <text evidence="2">The sequence shown here is derived from an EMBL/GenBank/DDBJ whole genome shotgun (WGS) entry which is preliminary data.</text>
</comment>
<keyword evidence="3" id="KW-1185">Reference proteome</keyword>
<sequence length="491" mass="56237">QDQQLRAAQEENELQRQKLHEEVAGYREQSKQHSLTILALEDRLLEAAQQQKMLEEEKAALVENMEGLWSIPHHRVTPGDQKAGFPMAVRFALIFPRKLQEELVVAQSTLLEKKAVISRLSRELTETRARMSDMRGELSEEQKVELEHSQRQLKHREWEVNQLREKLSEMSSLVEEKDRALKAAAEELRYTLTSPEASQMPLGFSPEQKAHVWVLPRVPGGSSALNPRHRNQNGGLVELLPEPPSGLAELGAKCRGLRHEETIQRQKEGLAELRERVKVLEKRQCSGAVKNYSEPLVTRMKDLAEKIVQKRGLEMEPAAVLGEKLKAGKVPDHVPNGGWFRVTNSTASLEMAEAPDFGEKMYLDVIGALGSLMEMKELSGMQPLQHLPREKRAEVGLQRQKALELLCKKIRNLQIRLERKEEMLKGYEGSVEQLRQNQASLRRCQEEMSSLEDEAHREAEEKALLREALERTQLQLEQEKRLRRAAKRHKV</sequence>
<reference evidence="2 3" key="1">
    <citation type="submission" date="2019-09" db="EMBL/GenBank/DDBJ databases">
        <title>Bird 10,000 Genomes (B10K) Project - Family phase.</title>
        <authorList>
            <person name="Zhang G."/>
        </authorList>
    </citation>
    <scope>NUCLEOTIDE SEQUENCE [LARGE SCALE GENOMIC DNA]</scope>
    <source>
        <strain evidence="2">B10K-DU-029-47</strain>
        <tissue evidence="2">Heart</tissue>
    </source>
</reference>
<feature type="non-terminal residue" evidence="2">
    <location>
        <position position="491"/>
    </location>
</feature>
<evidence type="ECO:0000313" key="3">
    <source>
        <dbReference type="Proteomes" id="UP000557315"/>
    </source>
</evidence>
<accession>A0A7K6G455</accession>
<organism evidence="2 3">
    <name type="scientific">Daphoenositta chrysoptera</name>
    <name type="common">varied sittella</name>
    <dbReference type="NCBI Taxonomy" id="254528"/>
    <lineage>
        <taxon>Eukaryota</taxon>
        <taxon>Metazoa</taxon>
        <taxon>Chordata</taxon>
        <taxon>Craniata</taxon>
        <taxon>Vertebrata</taxon>
        <taxon>Euteleostomi</taxon>
        <taxon>Archelosauria</taxon>
        <taxon>Archosauria</taxon>
        <taxon>Dinosauria</taxon>
        <taxon>Saurischia</taxon>
        <taxon>Theropoda</taxon>
        <taxon>Coelurosauria</taxon>
        <taxon>Aves</taxon>
        <taxon>Neognathae</taxon>
        <taxon>Neoaves</taxon>
        <taxon>Telluraves</taxon>
        <taxon>Australaves</taxon>
        <taxon>Passeriformes</taxon>
        <taxon>Corvoidea</taxon>
        <taxon>Pachycephalidae</taxon>
        <taxon>Daphoenositta</taxon>
    </lineage>
</organism>
<gene>
    <name evidence="2" type="primary">Fhad1_0</name>
    <name evidence="2" type="ORF">DAPCHR_R03256</name>
</gene>
<proteinExistence type="predicted"/>
<name>A0A7K6G455_9CORV</name>
<dbReference type="Proteomes" id="UP000557315">
    <property type="component" value="Unassembled WGS sequence"/>
</dbReference>
<evidence type="ECO:0000313" key="2">
    <source>
        <dbReference type="EMBL" id="NWV58039.1"/>
    </source>
</evidence>
<dbReference type="EMBL" id="VZRO01008435">
    <property type="protein sequence ID" value="NWV58039.1"/>
    <property type="molecule type" value="Genomic_DNA"/>
</dbReference>
<feature type="coiled-coil region" evidence="1">
    <location>
        <begin position="117"/>
        <end position="187"/>
    </location>
</feature>
<feature type="coiled-coil region" evidence="1">
    <location>
        <begin position="9"/>
        <end position="65"/>
    </location>
</feature>
<evidence type="ECO:0000256" key="1">
    <source>
        <dbReference type="SAM" id="Coils"/>
    </source>
</evidence>
<keyword evidence="1" id="KW-0175">Coiled coil</keyword>
<feature type="coiled-coil region" evidence="1">
    <location>
        <begin position="403"/>
        <end position="489"/>
    </location>
</feature>